<dbReference type="Gramene" id="TuG1812G0600000893.01.T01">
    <property type="protein sequence ID" value="TuG1812G0600000893.01.T01.cds422938"/>
    <property type="gene ID" value="TuG1812G0600000893.01"/>
</dbReference>
<dbReference type="InterPro" id="IPR012337">
    <property type="entry name" value="RNaseH-like_sf"/>
</dbReference>
<dbReference type="GO" id="GO:0003676">
    <property type="term" value="F:nucleic acid binding"/>
    <property type="evidence" value="ECO:0007669"/>
    <property type="project" value="InterPro"/>
</dbReference>
<dbReference type="InterPro" id="IPR036397">
    <property type="entry name" value="RNaseH_sf"/>
</dbReference>
<protein>
    <recommendedName>
        <fullName evidence="1">Integrase catalytic domain-containing protein</fullName>
    </recommendedName>
</protein>
<dbReference type="Gene3D" id="3.30.420.10">
    <property type="entry name" value="Ribonuclease H-like superfamily/Ribonuclease H"/>
    <property type="match status" value="1"/>
</dbReference>
<dbReference type="PANTHER" id="PTHR42648:SF28">
    <property type="entry name" value="TRANSPOSON-ENCODED PROTEIN WITH RIBONUCLEASE H-LIKE AND RETROVIRUS ZINC FINGER-LIKE DOMAINS"/>
    <property type="match status" value="1"/>
</dbReference>
<reference evidence="2" key="3">
    <citation type="submission" date="2022-06" db="UniProtKB">
        <authorList>
            <consortium name="EnsemblPlants"/>
        </authorList>
    </citation>
    <scope>IDENTIFICATION</scope>
</reference>
<feature type="domain" description="Integrase catalytic" evidence="1">
    <location>
        <begin position="1"/>
        <end position="94"/>
    </location>
</feature>
<dbReference type="AlphaFoldDB" id="A0A8R7QKJ8"/>
<dbReference type="Proteomes" id="UP000015106">
    <property type="component" value="Chromosome 6"/>
</dbReference>
<dbReference type="InterPro" id="IPR001584">
    <property type="entry name" value="Integrase_cat-core"/>
</dbReference>
<organism evidence="2 3">
    <name type="scientific">Triticum urartu</name>
    <name type="common">Red wild einkorn</name>
    <name type="synonym">Crithodium urartu</name>
    <dbReference type="NCBI Taxonomy" id="4572"/>
    <lineage>
        <taxon>Eukaryota</taxon>
        <taxon>Viridiplantae</taxon>
        <taxon>Streptophyta</taxon>
        <taxon>Embryophyta</taxon>
        <taxon>Tracheophyta</taxon>
        <taxon>Spermatophyta</taxon>
        <taxon>Magnoliopsida</taxon>
        <taxon>Liliopsida</taxon>
        <taxon>Poales</taxon>
        <taxon>Poaceae</taxon>
        <taxon>BOP clade</taxon>
        <taxon>Pooideae</taxon>
        <taxon>Triticodae</taxon>
        <taxon>Triticeae</taxon>
        <taxon>Triticinae</taxon>
        <taxon>Triticum</taxon>
    </lineage>
</organism>
<reference evidence="2" key="2">
    <citation type="submission" date="2018-03" db="EMBL/GenBank/DDBJ databases">
        <title>The Triticum urartu genome reveals the dynamic nature of wheat genome evolution.</title>
        <authorList>
            <person name="Ling H."/>
            <person name="Ma B."/>
            <person name="Shi X."/>
            <person name="Liu H."/>
            <person name="Dong L."/>
            <person name="Sun H."/>
            <person name="Cao Y."/>
            <person name="Gao Q."/>
            <person name="Zheng S."/>
            <person name="Li Y."/>
            <person name="Yu Y."/>
            <person name="Du H."/>
            <person name="Qi M."/>
            <person name="Li Y."/>
            <person name="Yu H."/>
            <person name="Cui Y."/>
            <person name="Wang N."/>
            <person name="Chen C."/>
            <person name="Wu H."/>
            <person name="Zhao Y."/>
            <person name="Zhang J."/>
            <person name="Li Y."/>
            <person name="Zhou W."/>
            <person name="Zhang B."/>
            <person name="Hu W."/>
            <person name="Eijk M."/>
            <person name="Tang J."/>
            <person name="Witsenboer H."/>
            <person name="Zhao S."/>
            <person name="Li Z."/>
            <person name="Zhang A."/>
            <person name="Wang D."/>
            <person name="Liang C."/>
        </authorList>
    </citation>
    <scope>NUCLEOTIDE SEQUENCE [LARGE SCALE GENOMIC DNA]</scope>
    <source>
        <strain evidence="2">cv. G1812</strain>
    </source>
</reference>
<dbReference type="SUPFAM" id="SSF53098">
    <property type="entry name" value="Ribonuclease H-like"/>
    <property type="match status" value="1"/>
</dbReference>
<dbReference type="PROSITE" id="PS50994">
    <property type="entry name" value="INTEGRASE"/>
    <property type="match status" value="1"/>
</dbReference>
<name>A0A8R7QKJ8_TRIUA</name>
<reference evidence="3" key="1">
    <citation type="journal article" date="2013" name="Nature">
        <title>Draft genome of the wheat A-genome progenitor Triticum urartu.</title>
        <authorList>
            <person name="Ling H.Q."/>
            <person name="Zhao S."/>
            <person name="Liu D."/>
            <person name="Wang J."/>
            <person name="Sun H."/>
            <person name="Zhang C."/>
            <person name="Fan H."/>
            <person name="Li D."/>
            <person name="Dong L."/>
            <person name="Tao Y."/>
            <person name="Gao C."/>
            <person name="Wu H."/>
            <person name="Li Y."/>
            <person name="Cui Y."/>
            <person name="Guo X."/>
            <person name="Zheng S."/>
            <person name="Wang B."/>
            <person name="Yu K."/>
            <person name="Liang Q."/>
            <person name="Yang W."/>
            <person name="Lou X."/>
            <person name="Chen J."/>
            <person name="Feng M."/>
            <person name="Jian J."/>
            <person name="Zhang X."/>
            <person name="Luo G."/>
            <person name="Jiang Y."/>
            <person name="Liu J."/>
            <person name="Wang Z."/>
            <person name="Sha Y."/>
            <person name="Zhang B."/>
            <person name="Wu H."/>
            <person name="Tang D."/>
            <person name="Shen Q."/>
            <person name="Xue P."/>
            <person name="Zou S."/>
            <person name="Wang X."/>
            <person name="Liu X."/>
            <person name="Wang F."/>
            <person name="Yang Y."/>
            <person name="An X."/>
            <person name="Dong Z."/>
            <person name="Zhang K."/>
            <person name="Zhang X."/>
            <person name="Luo M.C."/>
            <person name="Dvorak J."/>
            <person name="Tong Y."/>
            <person name="Wang J."/>
            <person name="Yang H."/>
            <person name="Li Z."/>
            <person name="Wang D."/>
            <person name="Zhang A."/>
            <person name="Wang J."/>
        </authorList>
    </citation>
    <scope>NUCLEOTIDE SEQUENCE</scope>
    <source>
        <strain evidence="3">cv. G1812</strain>
    </source>
</reference>
<keyword evidence="3" id="KW-1185">Reference proteome</keyword>
<dbReference type="EnsemblPlants" id="TuG1812G0600000893.01.T01">
    <property type="protein sequence ID" value="TuG1812G0600000893.01.T01.cds422938"/>
    <property type="gene ID" value="TuG1812G0600000893.01"/>
</dbReference>
<evidence type="ECO:0000313" key="2">
    <source>
        <dbReference type="EnsemblPlants" id="TuG1812G0600000893.01.T01.cds422938"/>
    </source>
</evidence>
<dbReference type="GO" id="GO:0015074">
    <property type="term" value="P:DNA integration"/>
    <property type="evidence" value="ECO:0007669"/>
    <property type="project" value="InterPro"/>
</dbReference>
<dbReference type="InterPro" id="IPR039537">
    <property type="entry name" value="Retrotran_Ty1/copia-like"/>
</dbReference>
<dbReference type="PANTHER" id="PTHR42648">
    <property type="entry name" value="TRANSPOSASE, PUTATIVE-RELATED"/>
    <property type="match status" value="1"/>
</dbReference>
<evidence type="ECO:0000259" key="1">
    <source>
        <dbReference type="PROSITE" id="PS50994"/>
    </source>
</evidence>
<evidence type="ECO:0000313" key="3">
    <source>
        <dbReference type="Proteomes" id="UP000015106"/>
    </source>
</evidence>
<sequence length="94" mass="10600">MWTFPLRQKSETAAILLNFVAYVRTQFSHPLVAMQADNGTEFINSTVTTFFSSNGIRLRLSCPYISTQNGKAERAIHTINDVVRSLMFQSSMPP</sequence>
<accession>A0A8R7QKJ8</accession>
<proteinExistence type="predicted"/>